<dbReference type="EMBL" id="JAWUZT010000002">
    <property type="protein sequence ID" value="MDW8514670.1"/>
    <property type="molecule type" value="Genomic_DNA"/>
</dbReference>
<gene>
    <name evidence="2" type="ORF">RIB56_00815</name>
</gene>
<proteinExistence type="predicted"/>
<evidence type="ECO:0000313" key="2">
    <source>
        <dbReference type="EMBL" id="MDW8514670.1"/>
    </source>
</evidence>
<dbReference type="GeneID" id="93684812"/>
<feature type="transmembrane region" description="Helical" evidence="1">
    <location>
        <begin position="6"/>
        <end position="30"/>
    </location>
</feature>
<organism evidence="2 3">
    <name type="scientific">Priestia flexa</name>
    <dbReference type="NCBI Taxonomy" id="86664"/>
    <lineage>
        <taxon>Bacteria</taxon>
        <taxon>Bacillati</taxon>
        <taxon>Bacillota</taxon>
        <taxon>Bacilli</taxon>
        <taxon>Bacillales</taxon>
        <taxon>Bacillaceae</taxon>
        <taxon>Priestia</taxon>
    </lineage>
</organism>
<keyword evidence="1" id="KW-0812">Transmembrane</keyword>
<dbReference type="Proteomes" id="UP001284771">
    <property type="component" value="Unassembled WGS sequence"/>
</dbReference>
<name>A0ABU4J082_9BACI</name>
<dbReference type="RefSeq" id="WP_257788883.1">
    <property type="nucleotide sequence ID" value="NZ_CANLXW010000006.1"/>
</dbReference>
<keyword evidence="1" id="KW-0472">Membrane</keyword>
<keyword evidence="1" id="KW-1133">Transmembrane helix</keyword>
<accession>A0ABU4J082</accession>
<protein>
    <submittedName>
        <fullName evidence="2">Uncharacterized protein</fullName>
    </submittedName>
</protein>
<sequence>MKYFFQAGACVILLVGGIVIFTYAGIQFLYGKVRESTARNHG</sequence>
<evidence type="ECO:0000313" key="3">
    <source>
        <dbReference type="Proteomes" id="UP001284771"/>
    </source>
</evidence>
<keyword evidence="3" id="KW-1185">Reference proteome</keyword>
<evidence type="ECO:0000256" key="1">
    <source>
        <dbReference type="SAM" id="Phobius"/>
    </source>
</evidence>
<comment type="caution">
    <text evidence="2">The sequence shown here is derived from an EMBL/GenBank/DDBJ whole genome shotgun (WGS) entry which is preliminary data.</text>
</comment>
<reference evidence="3" key="1">
    <citation type="submission" date="2023-07" db="EMBL/GenBank/DDBJ databases">
        <title>Draft genomic sequences of Priestia flexa CCM isolated from the soil of an abandoned mine contaminated by free cyanide in the high Andean zone of Tacna, Peru.</title>
        <authorList>
            <person name="Caceda Quiroz C.J."/>
            <person name="Maraza Chooque G.J."/>
            <person name="Fora Quispe G.L."/>
            <person name="Carpio Mamani M."/>
        </authorList>
    </citation>
    <scope>NUCLEOTIDE SEQUENCE [LARGE SCALE GENOMIC DNA]</scope>
    <source>
        <strain evidence="3">CCM</strain>
    </source>
</reference>